<evidence type="ECO:0008006" key="15">
    <source>
        <dbReference type="Google" id="ProtNLM"/>
    </source>
</evidence>
<dbReference type="Pfam" id="PF01794">
    <property type="entry name" value="Ferric_reduct"/>
    <property type="match status" value="1"/>
</dbReference>
<feature type="transmembrane region" description="Helical" evidence="10">
    <location>
        <begin position="325"/>
        <end position="344"/>
    </location>
</feature>
<evidence type="ECO:0000256" key="10">
    <source>
        <dbReference type="SAM" id="Phobius"/>
    </source>
</evidence>
<evidence type="ECO:0000256" key="5">
    <source>
        <dbReference type="ARBA" id="ARBA00022857"/>
    </source>
</evidence>
<evidence type="ECO:0000259" key="12">
    <source>
        <dbReference type="PROSITE" id="PS51384"/>
    </source>
</evidence>
<evidence type="ECO:0000256" key="8">
    <source>
        <dbReference type="ARBA" id="ARBA00023136"/>
    </source>
</evidence>
<dbReference type="InterPro" id="IPR000778">
    <property type="entry name" value="Cyt_b245_heavy_chain"/>
</dbReference>
<keyword evidence="3 10" id="KW-0812">Transmembrane</keyword>
<dbReference type="GO" id="GO:0005509">
    <property type="term" value="F:calcium ion binding"/>
    <property type="evidence" value="ECO:0007669"/>
    <property type="project" value="InterPro"/>
</dbReference>
<keyword evidence="5" id="KW-0521">NADP</keyword>
<evidence type="ECO:0000256" key="3">
    <source>
        <dbReference type="ARBA" id="ARBA00022692"/>
    </source>
</evidence>
<feature type="transmembrane region" description="Helical" evidence="10">
    <location>
        <begin position="520"/>
        <end position="541"/>
    </location>
</feature>
<gene>
    <name evidence="13" type="ORF">WJX73_001752</name>
</gene>
<dbReference type="InterPro" id="IPR011992">
    <property type="entry name" value="EF-hand-dom_pair"/>
</dbReference>
<feature type="transmembrane region" description="Helical" evidence="10">
    <location>
        <begin position="382"/>
        <end position="401"/>
    </location>
</feature>
<dbReference type="InterPro" id="IPR017927">
    <property type="entry name" value="FAD-bd_FR_type"/>
</dbReference>
<feature type="transmembrane region" description="Helical" evidence="10">
    <location>
        <begin position="422"/>
        <end position="442"/>
    </location>
</feature>
<dbReference type="CDD" id="cd06186">
    <property type="entry name" value="NOX_Duox_like_FAD_NADP"/>
    <property type="match status" value="1"/>
</dbReference>
<dbReference type="SUPFAM" id="SSF52343">
    <property type="entry name" value="Ferredoxin reductase-like, C-terminal NADP-linked domain"/>
    <property type="match status" value="1"/>
</dbReference>
<evidence type="ECO:0000256" key="4">
    <source>
        <dbReference type="ARBA" id="ARBA00022827"/>
    </source>
</evidence>
<dbReference type="PROSITE" id="PS50222">
    <property type="entry name" value="EF_HAND_2"/>
    <property type="match status" value="1"/>
</dbReference>
<evidence type="ECO:0000313" key="14">
    <source>
        <dbReference type="Proteomes" id="UP001465755"/>
    </source>
</evidence>
<dbReference type="InterPro" id="IPR013130">
    <property type="entry name" value="Fe3_Rdtase_TM_dom"/>
</dbReference>
<dbReference type="Gene3D" id="2.40.30.10">
    <property type="entry name" value="Translation factors"/>
    <property type="match status" value="1"/>
</dbReference>
<dbReference type="SUPFAM" id="SSF63380">
    <property type="entry name" value="Riboflavin synthase domain-like"/>
    <property type="match status" value="1"/>
</dbReference>
<dbReference type="InterPro" id="IPR013112">
    <property type="entry name" value="FAD-bd_8"/>
</dbReference>
<dbReference type="InterPro" id="IPR039261">
    <property type="entry name" value="FNR_nucleotide-bd"/>
</dbReference>
<comment type="caution">
    <text evidence="13">The sequence shown here is derived from an EMBL/GenBank/DDBJ whole genome shotgun (WGS) entry which is preliminary data.</text>
</comment>
<dbReference type="PANTHER" id="PTHR11972:SF153">
    <property type="entry name" value="SUPEROXIDE-GENERATING NADPH OXIDASE HEAVY CHAIN SUBUNIT A"/>
    <property type="match status" value="1"/>
</dbReference>
<keyword evidence="14" id="KW-1185">Reference proteome</keyword>
<protein>
    <recommendedName>
        <fullName evidence="15">NADPH oxidase</fullName>
    </recommendedName>
</protein>
<dbReference type="InterPro" id="IPR050369">
    <property type="entry name" value="RBOH/FRE"/>
</dbReference>
<dbReference type="InterPro" id="IPR002048">
    <property type="entry name" value="EF_hand_dom"/>
</dbReference>
<dbReference type="SUPFAM" id="SSF47473">
    <property type="entry name" value="EF-hand"/>
    <property type="match status" value="1"/>
</dbReference>
<dbReference type="Pfam" id="PF08030">
    <property type="entry name" value="NAD_binding_6"/>
    <property type="match status" value="1"/>
</dbReference>
<dbReference type="PRINTS" id="PR00466">
    <property type="entry name" value="GP91PHOX"/>
</dbReference>
<dbReference type="Pfam" id="PF08022">
    <property type="entry name" value="FAD_binding_8"/>
    <property type="match status" value="1"/>
</dbReference>
<keyword evidence="8 10" id="KW-0472">Membrane</keyword>
<evidence type="ECO:0000259" key="11">
    <source>
        <dbReference type="PROSITE" id="PS50222"/>
    </source>
</evidence>
<keyword evidence="7" id="KW-0560">Oxidoreductase</keyword>
<comment type="subcellular location">
    <subcellularLocation>
        <location evidence="1">Membrane</location>
        <topology evidence="1">Multi-pass membrane protein</topology>
    </subcellularLocation>
</comment>
<dbReference type="Proteomes" id="UP001465755">
    <property type="component" value="Unassembled WGS sequence"/>
</dbReference>
<dbReference type="InterPro" id="IPR013121">
    <property type="entry name" value="Fe_red_NAD-bd_6"/>
</dbReference>
<feature type="region of interest" description="Disordered" evidence="9">
    <location>
        <begin position="892"/>
        <end position="920"/>
    </location>
</feature>
<dbReference type="EMBL" id="JALJOQ010000213">
    <property type="protein sequence ID" value="KAK9789192.1"/>
    <property type="molecule type" value="Genomic_DNA"/>
</dbReference>
<dbReference type="GO" id="GO:0016491">
    <property type="term" value="F:oxidoreductase activity"/>
    <property type="evidence" value="ECO:0007669"/>
    <property type="project" value="UniProtKB-KW"/>
</dbReference>
<evidence type="ECO:0000256" key="6">
    <source>
        <dbReference type="ARBA" id="ARBA00022989"/>
    </source>
</evidence>
<evidence type="ECO:0000256" key="9">
    <source>
        <dbReference type="SAM" id="MobiDB-lite"/>
    </source>
</evidence>
<keyword evidence="6 10" id="KW-1133">Transmembrane helix</keyword>
<feature type="transmembrane region" description="Helical" evidence="10">
    <location>
        <begin position="480"/>
        <end position="499"/>
    </location>
</feature>
<dbReference type="PANTHER" id="PTHR11972">
    <property type="entry name" value="NADPH OXIDASE"/>
    <property type="match status" value="1"/>
</dbReference>
<dbReference type="InterPro" id="IPR017938">
    <property type="entry name" value="Riboflavin_synthase-like_b-brl"/>
</dbReference>
<feature type="transmembrane region" description="Helical" evidence="10">
    <location>
        <begin position="553"/>
        <end position="573"/>
    </location>
</feature>
<evidence type="ECO:0000256" key="7">
    <source>
        <dbReference type="ARBA" id="ARBA00023002"/>
    </source>
</evidence>
<dbReference type="AlphaFoldDB" id="A0AAW1NLP0"/>
<keyword evidence="4" id="KW-0274">FAD</keyword>
<dbReference type="Gene3D" id="3.40.50.80">
    <property type="entry name" value="Nucleotide-binding domain of ferredoxin-NADP reductase (FNR) module"/>
    <property type="match status" value="1"/>
</dbReference>
<dbReference type="Gene3D" id="1.10.238.10">
    <property type="entry name" value="EF-hand"/>
    <property type="match status" value="1"/>
</dbReference>
<reference evidence="13 14" key="1">
    <citation type="journal article" date="2024" name="Nat. Commun.">
        <title>Phylogenomics reveals the evolutionary origins of lichenization in chlorophyte algae.</title>
        <authorList>
            <person name="Puginier C."/>
            <person name="Libourel C."/>
            <person name="Otte J."/>
            <person name="Skaloud P."/>
            <person name="Haon M."/>
            <person name="Grisel S."/>
            <person name="Petersen M."/>
            <person name="Berrin J.G."/>
            <person name="Delaux P.M."/>
            <person name="Dal Grande F."/>
            <person name="Keller J."/>
        </authorList>
    </citation>
    <scope>NUCLEOTIDE SEQUENCE [LARGE SCALE GENOMIC DNA]</scope>
    <source>
        <strain evidence="13 14">SAG 2036</strain>
    </source>
</reference>
<dbReference type="PROSITE" id="PS51384">
    <property type="entry name" value="FAD_FR"/>
    <property type="match status" value="1"/>
</dbReference>
<sequence length="920" mass="104265">MPGRPPKIQSYTSDLSEVSAGIAGRPEEFAQAGSFRETSQRGLLSRHNSLPLHLEVDEDLAPTLSDIAERLDQVDGPRPSTFVRTYESITTALNIPPDNELPNFQRQGLGTRASQALGKRVSTAFKSIRTSVFPGARTQPQQRVEKEELVGKLNELLSGKELVSHATFKKTLGLRGPEFADKLFKAIDKNGSGSVSTDQLVNCLLALETGTFQERIAFIFTVISGSTEHPYVTFQQLKDILQASCSEGGIALPDQHVQDMTMAIFKKAKKQPYQTLTLADFTSVLKERPELVDNLKLAALPNKLRYESARATAAQRLRHRGIKNLPFVAWLTFFFYAELAAFGVEFSRQDHYSVKDGKIAAGSGFYLMHWTYPVAKASAESMKIVLVVFFFTVSRGLLTSLRDTWLRYIIPFDEYIRMHRHLAYHFFFWSWMHTIAHIINGIRATDPKNSGRWLPFGKSFNPPLLVQITAAEYFALETQITGFLMTGILTLGYLFASPWPRNAPWFRAIMCLKWVNDFTVFYITHLFMAITVTVLLIIHPFPALSNAHHESTTWAYMAAGLFAYLAGNFIQVVRRRLFACRVQEIKVFDLPPEMRKGAMGGTTEELNGVVELRLSLPRWGFKYQAGQYAQLRVPSLSRLEWHPFTISSAPADPFLMFHIKARGDWTRALHIKCKEKQWIQGEKQRYSDASHSEADDVEMLGNNRYRLTVDINGPYGAPAQEYNKYNVLLLVAASTGVTPFASIVRQLTAEYRHAKCTHCNKVNHKAFTTRKVYFYWVERDQNAPAYLQGVLRDLKREDVNDFLEVNIHITSVRLENNDIRHVFTLLGRSVLHEEEGFDALAGGYVPTPCYFGRPNWSSVFDKISNQNPGSHVGVFVCGPTPLAGEVKGNCNKRNRQARHESRTQKDQERATTFSFHKEDF</sequence>
<accession>A0AAW1NLP0</accession>
<proteinExistence type="predicted"/>
<dbReference type="GO" id="GO:0005886">
    <property type="term" value="C:plasma membrane"/>
    <property type="evidence" value="ECO:0007669"/>
    <property type="project" value="TreeGrafter"/>
</dbReference>
<feature type="domain" description="FAD-binding FR-type" evidence="12">
    <location>
        <begin position="575"/>
        <end position="721"/>
    </location>
</feature>
<organism evidence="13 14">
    <name type="scientific">Symbiochloris irregularis</name>
    <dbReference type="NCBI Taxonomy" id="706552"/>
    <lineage>
        <taxon>Eukaryota</taxon>
        <taxon>Viridiplantae</taxon>
        <taxon>Chlorophyta</taxon>
        <taxon>core chlorophytes</taxon>
        <taxon>Trebouxiophyceae</taxon>
        <taxon>Trebouxiales</taxon>
        <taxon>Trebouxiaceae</taxon>
        <taxon>Symbiochloris</taxon>
    </lineage>
</organism>
<evidence type="ECO:0000256" key="1">
    <source>
        <dbReference type="ARBA" id="ARBA00004141"/>
    </source>
</evidence>
<feature type="domain" description="EF-hand" evidence="11">
    <location>
        <begin position="175"/>
        <end position="210"/>
    </location>
</feature>
<evidence type="ECO:0000256" key="2">
    <source>
        <dbReference type="ARBA" id="ARBA00022630"/>
    </source>
</evidence>
<keyword evidence="2" id="KW-0285">Flavoprotein</keyword>
<dbReference type="SFLD" id="SFLDG01169">
    <property type="entry name" value="NADPH_oxidase_subgroup_(NOX)"/>
    <property type="match status" value="1"/>
</dbReference>
<name>A0AAW1NLP0_9CHLO</name>
<evidence type="ECO:0000313" key="13">
    <source>
        <dbReference type="EMBL" id="KAK9789192.1"/>
    </source>
</evidence>
<feature type="compositionally biased region" description="Basic and acidic residues" evidence="9">
    <location>
        <begin position="897"/>
        <end position="920"/>
    </location>
</feature>